<name>A0AAV7UFU3_PLEWA</name>
<feature type="compositionally biased region" description="Polar residues" evidence="1">
    <location>
        <begin position="92"/>
        <end position="119"/>
    </location>
</feature>
<evidence type="ECO:0000256" key="1">
    <source>
        <dbReference type="SAM" id="MobiDB-lite"/>
    </source>
</evidence>
<dbReference type="AlphaFoldDB" id="A0AAV7UFU3"/>
<reference evidence="2" key="1">
    <citation type="journal article" date="2022" name="bioRxiv">
        <title>Sequencing and chromosome-scale assembly of the giantPleurodeles waltlgenome.</title>
        <authorList>
            <person name="Brown T."/>
            <person name="Elewa A."/>
            <person name="Iarovenko S."/>
            <person name="Subramanian E."/>
            <person name="Araus A.J."/>
            <person name="Petzold A."/>
            <person name="Susuki M."/>
            <person name="Suzuki K.-i.T."/>
            <person name="Hayashi T."/>
            <person name="Toyoda A."/>
            <person name="Oliveira C."/>
            <person name="Osipova E."/>
            <person name="Leigh N.D."/>
            <person name="Simon A."/>
            <person name="Yun M.H."/>
        </authorList>
    </citation>
    <scope>NUCLEOTIDE SEQUENCE</scope>
    <source>
        <strain evidence="2">20211129_DDA</strain>
        <tissue evidence="2">Liver</tissue>
    </source>
</reference>
<feature type="region of interest" description="Disordered" evidence="1">
    <location>
        <begin position="66"/>
        <end position="132"/>
    </location>
</feature>
<keyword evidence="3" id="KW-1185">Reference proteome</keyword>
<accession>A0AAV7UFU3</accession>
<evidence type="ECO:0000313" key="3">
    <source>
        <dbReference type="Proteomes" id="UP001066276"/>
    </source>
</evidence>
<gene>
    <name evidence="2" type="ORF">NDU88_003323</name>
</gene>
<sequence>MSGNGQGRLKLLYNHGRLVLRPGPKAQSAWPRQLRSCRPLLTLGLLHLAAQASGAVHVVSTLLYSSRGRSSALRPPRPRTLSSGASRGVTAKLSSRGCQRSATSSHGSPSPQIPIQATGEQRAPHSPLIKSN</sequence>
<dbReference type="Proteomes" id="UP001066276">
    <property type="component" value="Chromosome 3_1"/>
</dbReference>
<organism evidence="2 3">
    <name type="scientific">Pleurodeles waltl</name>
    <name type="common">Iberian ribbed newt</name>
    <dbReference type="NCBI Taxonomy" id="8319"/>
    <lineage>
        <taxon>Eukaryota</taxon>
        <taxon>Metazoa</taxon>
        <taxon>Chordata</taxon>
        <taxon>Craniata</taxon>
        <taxon>Vertebrata</taxon>
        <taxon>Euteleostomi</taxon>
        <taxon>Amphibia</taxon>
        <taxon>Batrachia</taxon>
        <taxon>Caudata</taxon>
        <taxon>Salamandroidea</taxon>
        <taxon>Salamandridae</taxon>
        <taxon>Pleurodelinae</taxon>
        <taxon>Pleurodeles</taxon>
    </lineage>
</organism>
<protein>
    <submittedName>
        <fullName evidence="2">Uncharacterized protein</fullName>
    </submittedName>
</protein>
<evidence type="ECO:0000313" key="2">
    <source>
        <dbReference type="EMBL" id="KAJ1186542.1"/>
    </source>
</evidence>
<comment type="caution">
    <text evidence="2">The sequence shown here is derived from an EMBL/GenBank/DDBJ whole genome shotgun (WGS) entry which is preliminary data.</text>
</comment>
<proteinExistence type="predicted"/>
<dbReference type="EMBL" id="JANPWB010000005">
    <property type="protein sequence ID" value="KAJ1186542.1"/>
    <property type="molecule type" value="Genomic_DNA"/>
</dbReference>